<dbReference type="Proteomes" id="UP001215503">
    <property type="component" value="Unassembled WGS sequence"/>
</dbReference>
<gene>
    <name evidence="1" type="ORF">P2G67_14600</name>
</gene>
<accession>A0ABT5YQP8</accession>
<dbReference type="EMBL" id="JARHUD010000010">
    <property type="protein sequence ID" value="MDF2097207.1"/>
    <property type="molecule type" value="Genomic_DNA"/>
</dbReference>
<keyword evidence="2" id="KW-1185">Reference proteome</keyword>
<protein>
    <submittedName>
        <fullName evidence="1">Uncharacterized protein</fullName>
    </submittedName>
</protein>
<evidence type="ECO:0000313" key="1">
    <source>
        <dbReference type="EMBL" id="MDF2097207.1"/>
    </source>
</evidence>
<reference evidence="1 2" key="1">
    <citation type="submission" date="2023-03" db="EMBL/GenBank/DDBJ databases">
        <title>Fodinicurvata sp. CAU 1616 isolated from sea sendiment.</title>
        <authorList>
            <person name="Kim W."/>
        </authorList>
    </citation>
    <scope>NUCLEOTIDE SEQUENCE [LARGE SCALE GENOMIC DNA]</scope>
    <source>
        <strain evidence="1 2">CAU 1616</strain>
    </source>
</reference>
<name>A0ABT5YQP8_9PROT</name>
<sequence>MSSGSQAGVYALLPDGSHALVHAWIGEDYELADLPEFLDAGRWEGEVLLLTARDVQNLKLRAEAESFDHEEGLIALCRDLDAFRRARNLDGLRLVEMG</sequence>
<comment type="caution">
    <text evidence="1">The sequence shown here is derived from an EMBL/GenBank/DDBJ whole genome shotgun (WGS) entry which is preliminary data.</text>
</comment>
<evidence type="ECO:0000313" key="2">
    <source>
        <dbReference type="Proteomes" id="UP001215503"/>
    </source>
</evidence>
<proteinExistence type="predicted"/>
<dbReference type="RefSeq" id="WP_275823986.1">
    <property type="nucleotide sequence ID" value="NZ_JARHUD010000010.1"/>
</dbReference>
<organism evidence="1 2">
    <name type="scientific">Aquibaculum arenosum</name>
    <dbReference type="NCBI Taxonomy" id="3032591"/>
    <lineage>
        <taxon>Bacteria</taxon>
        <taxon>Pseudomonadati</taxon>
        <taxon>Pseudomonadota</taxon>
        <taxon>Alphaproteobacteria</taxon>
        <taxon>Rhodospirillales</taxon>
        <taxon>Rhodovibrionaceae</taxon>
        <taxon>Aquibaculum</taxon>
    </lineage>
</organism>